<dbReference type="InterPro" id="IPR027417">
    <property type="entry name" value="P-loop_NTPase"/>
</dbReference>
<dbReference type="InterPro" id="IPR003593">
    <property type="entry name" value="AAA+_ATPase"/>
</dbReference>
<keyword evidence="11" id="KW-1006">Bacterial flagellum protein export</keyword>
<dbReference type="InterPro" id="IPR047040">
    <property type="entry name" value="FlhF__GTPase_dom"/>
</dbReference>
<comment type="caution">
    <text evidence="16">The sequence shown here is derived from an EMBL/GenBank/DDBJ whole genome shotgun (WGS) entry which is preliminary data.</text>
</comment>
<reference evidence="16 17" key="1">
    <citation type="submission" date="2019-03" db="EMBL/GenBank/DDBJ databases">
        <title>Genomic Encyclopedia of Type Strains, Phase IV (KMG-IV): sequencing the most valuable type-strain genomes for metagenomic binning, comparative biology and taxonomic classification.</title>
        <authorList>
            <person name="Goeker M."/>
        </authorList>
    </citation>
    <scope>NUCLEOTIDE SEQUENCE [LARGE SCALE GENOMIC DNA]</scope>
    <source>
        <strain evidence="16 17">DSM 100048</strain>
    </source>
</reference>
<name>A0A4V2VS34_9BURK</name>
<dbReference type="EMBL" id="SMBX01000003">
    <property type="protein sequence ID" value="TCV00800.1"/>
    <property type="molecule type" value="Genomic_DNA"/>
</dbReference>
<keyword evidence="8" id="KW-0653">Protein transport</keyword>
<proteinExistence type="inferred from homology"/>
<evidence type="ECO:0000256" key="6">
    <source>
        <dbReference type="ARBA" id="ARBA00022741"/>
    </source>
</evidence>
<evidence type="ECO:0000256" key="8">
    <source>
        <dbReference type="ARBA" id="ARBA00022927"/>
    </source>
</evidence>
<evidence type="ECO:0000256" key="10">
    <source>
        <dbReference type="ARBA" id="ARBA00023136"/>
    </source>
</evidence>
<keyword evidence="16" id="KW-0969">Cilium</keyword>
<keyword evidence="5" id="KW-1003">Cell membrane</keyword>
<dbReference type="SMART" id="SM00962">
    <property type="entry name" value="SRP54"/>
    <property type="match status" value="1"/>
</dbReference>
<evidence type="ECO:0000256" key="4">
    <source>
        <dbReference type="ARBA" id="ARBA00022448"/>
    </source>
</evidence>
<keyword evidence="6" id="KW-0547">Nucleotide-binding</keyword>
<dbReference type="GO" id="GO:0005047">
    <property type="term" value="F:signal recognition particle binding"/>
    <property type="evidence" value="ECO:0007669"/>
    <property type="project" value="TreeGrafter"/>
</dbReference>
<evidence type="ECO:0000256" key="7">
    <source>
        <dbReference type="ARBA" id="ARBA00022795"/>
    </source>
</evidence>
<keyword evidence="17" id="KW-1185">Reference proteome</keyword>
<protein>
    <recommendedName>
        <fullName evidence="3 13">Flagellar biosynthesis protein FlhF</fullName>
    </recommendedName>
</protein>
<evidence type="ECO:0000259" key="15">
    <source>
        <dbReference type="SMART" id="SM00962"/>
    </source>
</evidence>
<evidence type="ECO:0000313" key="16">
    <source>
        <dbReference type="EMBL" id="TCV00800.1"/>
    </source>
</evidence>
<dbReference type="CDD" id="cd17873">
    <property type="entry name" value="FlhF"/>
    <property type="match status" value="1"/>
</dbReference>
<keyword evidence="10" id="KW-0472">Membrane</keyword>
<accession>A0A4V2VS34</accession>
<keyword evidence="9" id="KW-0342">GTP-binding</keyword>
<evidence type="ECO:0000256" key="11">
    <source>
        <dbReference type="ARBA" id="ARBA00023225"/>
    </source>
</evidence>
<comment type="subcellular location">
    <subcellularLocation>
        <location evidence="1">Cell membrane</location>
        <topology evidence="1">Peripheral membrane protein</topology>
        <orientation evidence="1">Cytoplasmic side</orientation>
    </subcellularLocation>
</comment>
<dbReference type="GO" id="GO:0003924">
    <property type="term" value="F:GTPase activity"/>
    <property type="evidence" value="ECO:0007669"/>
    <property type="project" value="UniProtKB-UniRule"/>
</dbReference>
<keyword evidence="4" id="KW-0813">Transport</keyword>
<keyword evidence="7" id="KW-1005">Bacterial flagellum biogenesis</keyword>
<feature type="domain" description="SRP54-type proteins GTP-binding" evidence="15">
    <location>
        <begin position="165"/>
        <end position="360"/>
    </location>
</feature>
<comment type="function">
    <text evidence="12">Necessary for flagellar biosynthesis. May be involved in translocation of the flagellum.</text>
</comment>
<gene>
    <name evidence="16" type="ORF">EV686_103384</name>
</gene>
<dbReference type="SMART" id="SM00382">
    <property type="entry name" value="AAA"/>
    <property type="match status" value="1"/>
</dbReference>
<comment type="similarity">
    <text evidence="2">Belongs to the GTP-binding SRP family.</text>
</comment>
<evidence type="ECO:0000256" key="12">
    <source>
        <dbReference type="ARBA" id="ARBA00025337"/>
    </source>
</evidence>
<organism evidence="16 17">
    <name type="scientific">Paracandidimonas soli</name>
    <dbReference type="NCBI Taxonomy" id="1917182"/>
    <lineage>
        <taxon>Bacteria</taxon>
        <taxon>Pseudomonadati</taxon>
        <taxon>Pseudomonadota</taxon>
        <taxon>Betaproteobacteria</taxon>
        <taxon>Burkholderiales</taxon>
        <taxon>Alcaligenaceae</taxon>
        <taxon>Paracandidimonas</taxon>
    </lineage>
</organism>
<dbReference type="PANTHER" id="PTHR43134">
    <property type="entry name" value="SIGNAL RECOGNITION PARTICLE RECEPTOR SUBUNIT ALPHA"/>
    <property type="match status" value="1"/>
</dbReference>
<dbReference type="RefSeq" id="WP_132475787.1">
    <property type="nucleotide sequence ID" value="NZ_JBHRVM010000001.1"/>
</dbReference>
<dbReference type="GO" id="GO:0015031">
    <property type="term" value="P:protein transport"/>
    <property type="evidence" value="ECO:0007669"/>
    <property type="project" value="UniProtKB-KW"/>
</dbReference>
<dbReference type="Gene3D" id="3.40.50.300">
    <property type="entry name" value="P-loop containing nucleotide triphosphate hydrolases"/>
    <property type="match status" value="1"/>
</dbReference>
<evidence type="ECO:0000256" key="2">
    <source>
        <dbReference type="ARBA" id="ARBA00008531"/>
    </source>
</evidence>
<dbReference type="NCBIfam" id="TIGR03499">
    <property type="entry name" value="FlhF"/>
    <property type="match status" value="1"/>
</dbReference>
<sequence length="775" mass="82370">MNISRFFGSTNREAMRQVRLALGPDALIVSNKRVNGGVEILATDPTSAARIEAKADAPAPTAPGFAQGAAQSMPADVMQAIGSLKGALEGRIDELVWGSHLKRAPQAVSLFQALMGFGFSTALLRAMLKRLPEHLAAGPAFQWARQELVKHLPVLASEEELWRPGLALAVVGPTGVGKTTTLAKLAARAVRRFGPQGVVLVTTDTYRIGAHEQLKIYGQILRVPVHVVQDAEQLALVVRGTGPDSVILIDNVGISQRDRYVAEQAAMLASAGRDVRRLLVLNAASHGDTLDEVARTYRNDGGTPLAGCIITKLDEAARLGAVLDTCIRYQLPVHYVSDGQKVPENLHFLSALDLVDRALADASAASALYAPTGADLAALMSVERSSASRPDVAARAGRQRLLSGFLAGGLGSAGAAGDQVLQRVCDYLDSQPACRQAFEAWQAFRDGAAAAPGNGAAARHAYKTIQVEMRQAGRGDEGIVLSHADFNVGGRQGRGRMSASLAYGLSQGVLGSPLQQVRFASGWQSSNGFAGIEPLTSSQALLEDIDWYQAQQSQFPVLHLFDGGTQALWRQLQEHADVLWGAQCPAGARFVHEETVTTAGALAKACGYHPVGRHDAESTLSGMAGGSARALWVGMQEVGLSSRRAAAQDLRLHHMRLQREDGGGAGATQLASVLAPADVAPGMLARAVLMRQEQRWVLRAMPAFWEVFARTRQESGPLDRAYLSAAMGAAAWQLLHGPESSAARQVLALPEEKAWTVAQVAEGMLRLFAVKALMG</sequence>
<dbReference type="GO" id="GO:0006614">
    <property type="term" value="P:SRP-dependent cotranslational protein targeting to membrane"/>
    <property type="evidence" value="ECO:0007669"/>
    <property type="project" value="UniProtKB-UniRule"/>
</dbReference>
<evidence type="ECO:0000256" key="1">
    <source>
        <dbReference type="ARBA" id="ARBA00004413"/>
    </source>
</evidence>
<dbReference type="GO" id="GO:0005886">
    <property type="term" value="C:plasma membrane"/>
    <property type="evidence" value="ECO:0007669"/>
    <property type="project" value="UniProtKB-SubCell"/>
</dbReference>
<dbReference type="GO" id="GO:0044781">
    <property type="term" value="P:bacterial-type flagellum organization"/>
    <property type="evidence" value="ECO:0007669"/>
    <property type="project" value="UniProtKB-UniRule"/>
</dbReference>
<evidence type="ECO:0000256" key="5">
    <source>
        <dbReference type="ARBA" id="ARBA00022475"/>
    </source>
</evidence>
<dbReference type="InterPro" id="IPR020006">
    <property type="entry name" value="FlhF"/>
</dbReference>
<evidence type="ECO:0000259" key="14">
    <source>
        <dbReference type="SMART" id="SM00382"/>
    </source>
</evidence>
<evidence type="ECO:0000256" key="13">
    <source>
        <dbReference type="NCBIfam" id="TIGR03499"/>
    </source>
</evidence>
<dbReference type="FunFam" id="3.40.50.300:FF:000695">
    <property type="entry name" value="Flagellar biosynthesis regulator FlhF"/>
    <property type="match status" value="1"/>
</dbReference>
<dbReference type="GO" id="GO:0005525">
    <property type="term" value="F:GTP binding"/>
    <property type="evidence" value="ECO:0007669"/>
    <property type="project" value="UniProtKB-UniRule"/>
</dbReference>
<dbReference type="SUPFAM" id="SSF52540">
    <property type="entry name" value="P-loop containing nucleoside triphosphate hydrolases"/>
    <property type="match status" value="1"/>
</dbReference>
<evidence type="ECO:0000313" key="17">
    <source>
        <dbReference type="Proteomes" id="UP000294692"/>
    </source>
</evidence>
<evidence type="ECO:0000256" key="9">
    <source>
        <dbReference type="ARBA" id="ARBA00023134"/>
    </source>
</evidence>
<dbReference type="Pfam" id="PF00448">
    <property type="entry name" value="SRP54"/>
    <property type="match status" value="1"/>
</dbReference>
<dbReference type="InterPro" id="IPR000897">
    <property type="entry name" value="SRP54_GTPase_dom"/>
</dbReference>
<dbReference type="AlphaFoldDB" id="A0A4V2VS34"/>
<dbReference type="OrthoDB" id="9778554at2"/>
<keyword evidence="16" id="KW-0966">Cell projection</keyword>
<dbReference type="Proteomes" id="UP000294692">
    <property type="component" value="Unassembled WGS sequence"/>
</dbReference>
<feature type="domain" description="AAA+ ATPase" evidence="14">
    <location>
        <begin position="164"/>
        <end position="333"/>
    </location>
</feature>
<dbReference type="PANTHER" id="PTHR43134:SF3">
    <property type="entry name" value="FLAGELLAR BIOSYNTHESIS PROTEIN FLHF"/>
    <property type="match status" value="1"/>
</dbReference>
<keyword evidence="16" id="KW-0282">Flagellum</keyword>
<evidence type="ECO:0000256" key="3">
    <source>
        <dbReference type="ARBA" id="ARBA00014919"/>
    </source>
</evidence>